<reference evidence="2 3" key="1">
    <citation type="submission" date="2016-10" db="EMBL/GenBank/DDBJ databases">
        <authorList>
            <person name="Varghese N."/>
            <person name="Submissions S."/>
        </authorList>
    </citation>
    <scope>NUCLEOTIDE SEQUENCE [LARGE SCALE GENOMIC DNA]</scope>
    <source>
        <strain evidence="2 3">NLAE-zl-C196</strain>
    </source>
</reference>
<evidence type="ECO:0000313" key="3">
    <source>
        <dbReference type="Proteomes" id="UP000182121"/>
    </source>
</evidence>
<feature type="transmembrane region" description="Helical" evidence="1">
    <location>
        <begin position="170"/>
        <end position="187"/>
    </location>
</feature>
<evidence type="ECO:0000256" key="1">
    <source>
        <dbReference type="SAM" id="Phobius"/>
    </source>
</evidence>
<dbReference type="AlphaFoldDB" id="A0A1I0IUH5"/>
<feature type="transmembrane region" description="Helical" evidence="1">
    <location>
        <begin position="143"/>
        <end position="164"/>
    </location>
</feature>
<evidence type="ECO:0000313" key="2">
    <source>
        <dbReference type="EMBL" id="SEU00997.1"/>
    </source>
</evidence>
<keyword evidence="1" id="KW-1133">Transmembrane helix</keyword>
<accession>A0A1I0IUH5</accession>
<comment type="caution">
    <text evidence="2">The sequence shown here is derived from an EMBL/GenBank/DDBJ whole genome shotgun (WGS) entry which is preliminary data.</text>
</comment>
<feature type="transmembrane region" description="Helical" evidence="1">
    <location>
        <begin position="20"/>
        <end position="40"/>
    </location>
</feature>
<keyword evidence="1" id="KW-0472">Membrane</keyword>
<proteinExistence type="predicted"/>
<dbReference type="Proteomes" id="UP000182121">
    <property type="component" value="Unassembled WGS sequence"/>
</dbReference>
<organism evidence="2 3">
    <name type="scientific">Enterocloster clostridioformis</name>
    <dbReference type="NCBI Taxonomy" id="1531"/>
    <lineage>
        <taxon>Bacteria</taxon>
        <taxon>Bacillati</taxon>
        <taxon>Bacillota</taxon>
        <taxon>Clostridia</taxon>
        <taxon>Lachnospirales</taxon>
        <taxon>Lachnospiraceae</taxon>
        <taxon>Enterocloster</taxon>
    </lineage>
</organism>
<protein>
    <submittedName>
        <fullName evidence="2">Uncharacterized protein</fullName>
    </submittedName>
</protein>
<feature type="transmembrane region" description="Helical" evidence="1">
    <location>
        <begin position="60"/>
        <end position="80"/>
    </location>
</feature>
<dbReference type="EMBL" id="FOIO01000045">
    <property type="protein sequence ID" value="SEU00997.1"/>
    <property type="molecule type" value="Genomic_DNA"/>
</dbReference>
<keyword evidence="1" id="KW-0812">Transmembrane</keyword>
<name>A0A1I0IUH5_9FIRM</name>
<sequence length="215" mass="24081">MRYLEKVRIPEQHYSQTKEALYTVGVLALGICLGAFSKFLDYRQAELPGVLMVIDRALDVHNFLGAFAPWIVLAVFISIKSSSPIRAGINVFVFFVGMVTSYYLYSNFVAGFFPKSYAIIWGLFTLLSPVLAFFCWYAKGKGWIAFIISAGILGFIINSTLSHGMWYVDIRSYLHLLTLILGISILHKSTKETICMFGVAIPIAILLDILIPFSL</sequence>
<feature type="transmembrane region" description="Helical" evidence="1">
    <location>
        <begin position="194"/>
        <end position="213"/>
    </location>
</feature>
<gene>
    <name evidence="2" type="ORF">SAMN05216521_104522</name>
</gene>
<dbReference type="RefSeq" id="WP_139196781.1">
    <property type="nucleotide sequence ID" value="NZ_FOIO01000045.1"/>
</dbReference>
<feature type="transmembrane region" description="Helical" evidence="1">
    <location>
        <begin position="87"/>
        <end position="105"/>
    </location>
</feature>
<feature type="transmembrane region" description="Helical" evidence="1">
    <location>
        <begin position="117"/>
        <end position="136"/>
    </location>
</feature>